<proteinExistence type="inferred from homology"/>
<dbReference type="CDD" id="cd05311">
    <property type="entry name" value="NAD_bind_2_malic_enz"/>
    <property type="match status" value="1"/>
</dbReference>
<dbReference type="Gene3D" id="3.40.50.10950">
    <property type="match status" value="1"/>
</dbReference>
<name>A0AAT9GA33_9RICK</name>
<dbReference type="InterPro" id="IPR036291">
    <property type="entry name" value="NAD(P)-bd_dom_sf"/>
</dbReference>
<dbReference type="SUPFAM" id="SSF53223">
    <property type="entry name" value="Aminoacid dehydrogenase-like, N-terminal domain"/>
    <property type="match status" value="1"/>
</dbReference>
<dbReference type="Gene3D" id="3.40.50.720">
    <property type="entry name" value="NAD(P)-binding Rossmann-like Domain"/>
    <property type="match status" value="1"/>
</dbReference>
<dbReference type="Pfam" id="PF03949">
    <property type="entry name" value="Malic_M"/>
    <property type="match status" value="1"/>
</dbReference>
<dbReference type="FunFam" id="3.40.50.720:FF:000095">
    <property type="entry name" value="NADP-dependent malic enzyme"/>
    <property type="match status" value="1"/>
</dbReference>
<dbReference type="InterPro" id="IPR045213">
    <property type="entry name" value="Malic_NAD-bd_bact_type"/>
</dbReference>
<comment type="similarity">
    <text evidence="4">In the C-terminal section; belongs to the phosphate acetyltransferase and butyryltransferase family.</text>
</comment>
<dbReference type="Pfam" id="PF01515">
    <property type="entry name" value="PTA_PTB"/>
    <property type="match status" value="1"/>
</dbReference>
<protein>
    <submittedName>
        <fullName evidence="13">NADP-dependent malic enzyme</fullName>
    </submittedName>
</protein>
<dbReference type="InterPro" id="IPR037062">
    <property type="entry name" value="Malic_N_dom_sf"/>
</dbReference>
<feature type="active site" description="Proton acceptor" evidence="8">
    <location>
        <position position="97"/>
    </location>
</feature>
<dbReference type="AlphaFoldDB" id="A0AAT9GA33"/>
<dbReference type="InterPro" id="IPR012302">
    <property type="entry name" value="Malic_NAD-bd"/>
</dbReference>
<evidence type="ECO:0000256" key="5">
    <source>
        <dbReference type="ARBA" id="ARBA00022723"/>
    </source>
</evidence>
<evidence type="ECO:0000256" key="1">
    <source>
        <dbReference type="ARBA" id="ARBA00001936"/>
    </source>
</evidence>
<evidence type="ECO:0000256" key="4">
    <source>
        <dbReference type="ARBA" id="ARBA00008756"/>
    </source>
</evidence>
<dbReference type="InterPro" id="IPR051674">
    <property type="entry name" value="Malate_Decarboxylase"/>
</dbReference>
<feature type="binding site" evidence="10">
    <location>
        <position position="290"/>
    </location>
    <ligand>
        <name>a divalent metal cation</name>
        <dbReference type="ChEBI" id="CHEBI:60240"/>
    </ligand>
</feature>
<dbReference type="InterPro" id="IPR046346">
    <property type="entry name" value="Aminoacid_DH-like_N_sf"/>
</dbReference>
<evidence type="ECO:0000256" key="10">
    <source>
        <dbReference type="PIRSR" id="PIRSR036684-3"/>
    </source>
</evidence>
<evidence type="ECO:0000259" key="12">
    <source>
        <dbReference type="SMART" id="SM01274"/>
    </source>
</evidence>
<evidence type="ECO:0000256" key="8">
    <source>
        <dbReference type="PIRSR" id="PIRSR036684-1"/>
    </source>
</evidence>
<dbReference type="GO" id="GO:0006108">
    <property type="term" value="P:malate metabolic process"/>
    <property type="evidence" value="ECO:0007669"/>
    <property type="project" value="InterPro"/>
</dbReference>
<keyword evidence="7" id="KW-0511">Multifunctional enzyme</keyword>
<dbReference type="PROSITE" id="PS00331">
    <property type="entry name" value="MALIC_ENZYMES"/>
    <property type="match status" value="1"/>
</dbReference>
<comment type="cofactor">
    <cofactor evidence="1">
        <name>Mn(2+)</name>
        <dbReference type="ChEBI" id="CHEBI:29035"/>
    </cofactor>
</comment>
<feature type="binding site" evidence="10">
    <location>
        <position position="165"/>
    </location>
    <ligand>
        <name>a divalent metal cation</name>
        <dbReference type="ChEBI" id="CHEBI:60240"/>
    </ligand>
</feature>
<dbReference type="GO" id="GO:0051287">
    <property type="term" value="F:NAD binding"/>
    <property type="evidence" value="ECO:0007669"/>
    <property type="project" value="InterPro"/>
</dbReference>
<feature type="binding site" evidence="9">
    <location>
        <position position="140"/>
    </location>
    <ligand>
        <name>a divalent metal cation</name>
        <dbReference type="ChEBI" id="CHEBI:60240"/>
    </ligand>
</feature>
<dbReference type="GO" id="GO:0004470">
    <property type="term" value="F:malic enzyme activity"/>
    <property type="evidence" value="ECO:0007669"/>
    <property type="project" value="InterPro"/>
</dbReference>
<dbReference type="InterPro" id="IPR012301">
    <property type="entry name" value="Malic_N_dom"/>
</dbReference>
<feature type="binding site" evidence="10">
    <location>
        <begin position="79"/>
        <end position="86"/>
    </location>
    <ligand>
        <name>NADP(+)</name>
        <dbReference type="ChEBI" id="CHEBI:58349"/>
    </ligand>
</feature>
<dbReference type="PANTHER" id="PTHR43237">
    <property type="entry name" value="NADP-DEPENDENT MALIC ENZYME"/>
    <property type="match status" value="1"/>
</dbReference>
<dbReference type="Gene3D" id="3.40.50.10750">
    <property type="entry name" value="Isocitrate/Isopropylmalate dehydrogenase-like"/>
    <property type="match status" value="1"/>
</dbReference>
<dbReference type="PIRSF" id="PIRSF036684">
    <property type="entry name" value="ME_PTA"/>
    <property type="match status" value="1"/>
</dbReference>
<dbReference type="InterPro" id="IPR012188">
    <property type="entry name" value="ME_PTA"/>
</dbReference>
<evidence type="ECO:0000256" key="7">
    <source>
        <dbReference type="ARBA" id="ARBA00023268"/>
    </source>
</evidence>
<reference evidence="13" key="1">
    <citation type="submission" date="2024-01" db="EMBL/GenBank/DDBJ databases">
        <title>Sequencing the genomes of a sandfly, Sergentomyia squamirostris, and its two endosymbionts.</title>
        <authorList>
            <person name="Itokawa K."/>
            <person name="Sanjoba C."/>
        </authorList>
    </citation>
    <scope>NUCLEOTIDE SEQUENCE</scope>
    <source>
        <strain evidence="13">RiSSQ</strain>
    </source>
</reference>
<organism evidence="13">
    <name type="scientific">Candidatus Tisiphia endosymbiont of Sergentomyia squamirostris</name>
    <dbReference type="NCBI Taxonomy" id="3113639"/>
    <lineage>
        <taxon>Bacteria</taxon>
        <taxon>Pseudomonadati</taxon>
        <taxon>Pseudomonadota</taxon>
        <taxon>Alphaproteobacteria</taxon>
        <taxon>Rickettsiales</taxon>
        <taxon>Rickettsiaceae</taxon>
        <taxon>Rickettsieae</taxon>
        <taxon>Candidatus Tisiphia</taxon>
    </lineage>
</organism>
<dbReference type="EMBL" id="AP029170">
    <property type="protein sequence ID" value="BFD46619.1"/>
    <property type="molecule type" value="Genomic_DNA"/>
</dbReference>
<comment type="cofactor">
    <cofactor evidence="2">
        <name>Mg(2+)</name>
        <dbReference type="ChEBI" id="CHEBI:18420"/>
    </cofactor>
</comment>
<evidence type="ECO:0000313" key="13">
    <source>
        <dbReference type="EMBL" id="BFD46619.1"/>
    </source>
</evidence>
<dbReference type="InterPro" id="IPR042113">
    <property type="entry name" value="P_AcTrfase_dom1"/>
</dbReference>
<comment type="similarity">
    <text evidence="3">In the N-terminal section; belongs to the malic enzymes family.</text>
</comment>
<dbReference type="InterPro" id="IPR042112">
    <property type="entry name" value="P_AcTrfase_dom2"/>
</dbReference>
<dbReference type="GO" id="GO:0046872">
    <property type="term" value="F:metal ion binding"/>
    <property type="evidence" value="ECO:0007669"/>
    <property type="project" value="UniProtKB-KW"/>
</dbReference>
<evidence type="ECO:0000259" key="11">
    <source>
        <dbReference type="SMART" id="SM00919"/>
    </source>
</evidence>
<gene>
    <name evidence="13" type="ORF">DMENIID0002_12650</name>
</gene>
<accession>A0AAT9GA33</accession>
<keyword evidence="10" id="KW-0521">NADP</keyword>
<dbReference type="InterPro" id="IPR015884">
    <property type="entry name" value="Malic_enzyme_CS"/>
</dbReference>
<dbReference type="GO" id="GO:0016746">
    <property type="term" value="F:acyltransferase activity"/>
    <property type="evidence" value="ECO:0007669"/>
    <property type="project" value="InterPro"/>
</dbReference>
<keyword evidence="5 9" id="KW-0479">Metal-binding</keyword>
<evidence type="ECO:0000256" key="6">
    <source>
        <dbReference type="ARBA" id="ARBA00023002"/>
    </source>
</evidence>
<evidence type="ECO:0000256" key="9">
    <source>
        <dbReference type="PIRSR" id="PIRSR036684-2"/>
    </source>
</evidence>
<dbReference type="SMART" id="SM00919">
    <property type="entry name" value="Malic_M"/>
    <property type="match status" value="1"/>
</dbReference>
<dbReference type="SUPFAM" id="SSF51735">
    <property type="entry name" value="NAD(P)-binding Rossmann-fold domains"/>
    <property type="match status" value="1"/>
</dbReference>
<evidence type="ECO:0000256" key="3">
    <source>
        <dbReference type="ARBA" id="ARBA00007686"/>
    </source>
</evidence>
<dbReference type="GO" id="GO:0016616">
    <property type="term" value="F:oxidoreductase activity, acting on the CH-OH group of donors, NAD or NADP as acceptor"/>
    <property type="evidence" value="ECO:0007669"/>
    <property type="project" value="InterPro"/>
</dbReference>
<dbReference type="Pfam" id="PF00390">
    <property type="entry name" value="malic"/>
    <property type="match status" value="1"/>
</dbReference>
<feature type="binding site" evidence="9">
    <location>
        <position position="139"/>
    </location>
    <ligand>
        <name>a divalent metal cation</name>
        <dbReference type="ChEBI" id="CHEBI:60240"/>
    </ligand>
</feature>
<evidence type="ECO:0000256" key="2">
    <source>
        <dbReference type="ARBA" id="ARBA00001946"/>
    </source>
</evidence>
<sequence length="759" mass="82915">MGEMNKINYLKALKYHQKGKPGKIAIAATKPLDTAHDLALAYSPGVAAPCLEIAKNIDDIYKYTARGNLVAVITNGTAVLGLGSIGAAASKPVMEGKAVLFKNFADIDSIDLEIDTTDPDEFVNAVKYLNYSFGGINLEDIKSPECFIIEEKLKSCMQIPVFHDDQHGTAIIAAAGLINAAYLTNRSFDSLKIVVSGAGAAAIACIELLIALSVDKRNVILCDKMGVVYQGRQEGMNKWKELYAVETDLRTLSDAMKSADVFLGLSVKGTVSKEMVASMAANPIIFAMANPDPEITPEDIQLVRSDAIIATGRSDYNNQINNVMGFPYIFRGALDVRATTINQEMKIAAATSLAELARQAVPNEVYKAYPGKKMVFGPNYIIPVPFDPRLITTVPVAVAKAAIDSGVAKITEFDVKNYAKELESRLNPTSHYMNLLFERIQQSTPQRIVFAEGEEEEVIIAAMSMRDASYAHPILVGRSDKISAVLNRIGMNYDLDGITIMNAAINQNLDKYIDTLYSRLQRKGYLYRDCARLVKSDRNIFSAIMVACGDADCMVTGVTKSYYSSLEDIMKVMEAKENNRILGYSILIAKEHNIIIADNSVAELPNEQDLVEITLQTANIAKNIGMTPKVALLSFSTFGNPMREKANRVREAVRILDSMSLDFEYDGEMSANVALNPNRNSYKFCRLSGPANVLIMPGLHSAAISTQLLQELAGGVFIGPIINGFEYPVQIVQMGASASEITKIVTFACIDAINLLNER</sequence>
<dbReference type="FunFam" id="3.40.50.10380:FF:000003">
    <property type="entry name" value="NADP-dependent malic enzyme"/>
    <property type="match status" value="1"/>
</dbReference>
<keyword evidence="6" id="KW-0560">Oxidoreductase</keyword>
<feature type="domain" description="Malic enzyme N-terminal" evidence="12">
    <location>
        <begin position="21"/>
        <end position="154"/>
    </location>
</feature>
<feature type="domain" description="Malic enzyme NAD-binding" evidence="11">
    <location>
        <begin position="166"/>
        <end position="403"/>
    </location>
</feature>
<dbReference type="Gene3D" id="3.40.50.10380">
    <property type="entry name" value="Malic enzyme, N-terminal domain"/>
    <property type="match status" value="1"/>
</dbReference>
<dbReference type="SUPFAM" id="SSF53659">
    <property type="entry name" value="Isocitrate/Isopropylmalate dehydrogenase-like"/>
    <property type="match status" value="1"/>
</dbReference>
<dbReference type="PANTHER" id="PTHR43237:SF4">
    <property type="entry name" value="NADP-DEPENDENT MALIC ENZYME"/>
    <property type="match status" value="1"/>
</dbReference>
<dbReference type="InterPro" id="IPR002505">
    <property type="entry name" value="PTA_PTB"/>
</dbReference>
<dbReference type="SMART" id="SM01274">
    <property type="entry name" value="malic"/>
    <property type="match status" value="1"/>
</dbReference>